<feature type="compositionally biased region" description="Polar residues" evidence="1">
    <location>
        <begin position="347"/>
        <end position="367"/>
    </location>
</feature>
<feature type="chain" id="PRO_5037633993" evidence="2">
    <location>
        <begin position="19"/>
        <end position="590"/>
    </location>
</feature>
<evidence type="ECO:0000313" key="4">
    <source>
        <dbReference type="Proteomes" id="UP000791440"/>
    </source>
</evidence>
<proteinExistence type="predicted"/>
<feature type="compositionally biased region" description="Basic and acidic residues" evidence="1">
    <location>
        <begin position="436"/>
        <end position="449"/>
    </location>
</feature>
<feature type="region of interest" description="Disordered" evidence="1">
    <location>
        <begin position="390"/>
        <end position="449"/>
    </location>
</feature>
<evidence type="ECO:0000256" key="2">
    <source>
        <dbReference type="SAM" id="SignalP"/>
    </source>
</evidence>
<comment type="caution">
    <text evidence="3">The sequence shown here is derived from an EMBL/GenBank/DDBJ whole genome shotgun (WGS) entry which is preliminary data.</text>
</comment>
<organism evidence="3 4">
    <name type="scientific">Manduca sexta</name>
    <name type="common">Tobacco hawkmoth</name>
    <name type="synonym">Tobacco hornworm</name>
    <dbReference type="NCBI Taxonomy" id="7130"/>
    <lineage>
        <taxon>Eukaryota</taxon>
        <taxon>Metazoa</taxon>
        <taxon>Ecdysozoa</taxon>
        <taxon>Arthropoda</taxon>
        <taxon>Hexapoda</taxon>
        <taxon>Insecta</taxon>
        <taxon>Pterygota</taxon>
        <taxon>Neoptera</taxon>
        <taxon>Endopterygota</taxon>
        <taxon>Lepidoptera</taxon>
        <taxon>Glossata</taxon>
        <taxon>Ditrysia</taxon>
        <taxon>Bombycoidea</taxon>
        <taxon>Sphingidae</taxon>
        <taxon>Sphinginae</taxon>
        <taxon>Sphingini</taxon>
        <taxon>Manduca</taxon>
    </lineage>
</organism>
<sequence>MRLYAPILLALLAVGAHSASLPDVQSEKKLVIDDGKPPAENVSSEPELVEPANTIIDVENNLKNNAKVEDIPVAVIVDVQPVVNNAPTEDEPEEIEVKRLLVDLKDPGPPQHQEHETQNPEYYEDAQRMVSSVKEEIQESKVVLKEGFQDVTNGIQNWYANNEQINNIQNSINNLQESFSSQLQKLNDTLQLLLKPDSKPLSLEEEKAAEKKIQNIEAGLNNLESNFKAGVQSLSEGVQVVATLKEEGTNEAGNAGSSSTAAPAQPTNILQLLGQLVTNMQSSMTTSLNNMSTAVNNFVVDYRPNFTLPSLPNLFPQNAATPLADTPVGSATTARPSAWQNIQTSFNNLFNPNQTPQNVQNDSPTQAPTGPFGIPPFPIITSIVNLIQRPGAQSTQKPAEAPQANPAPQGSNVVPGPVKPEEIAVKPEPSSNPTKKLLEKQPLVDKQKDVETAVVEAVRSEEDKPEEVKAEEIKPEDVKVEEIKPEDVKVEEVKLEAVKPQEVKPELEQNYDEKDEAGQEKGGFHQRPNQGNNNNNNSAQWLTFVTTLVGTIGTTVNTSITTASTAVNSAINTLGTNLQVSTSFCVVQCR</sequence>
<keyword evidence="4" id="KW-1185">Reference proteome</keyword>
<name>A0A921ZUC2_MANSE</name>
<keyword evidence="2" id="KW-0732">Signal</keyword>
<reference evidence="3" key="2">
    <citation type="submission" date="2020-12" db="EMBL/GenBank/DDBJ databases">
        <authorList>
            <person name="Kanost M."/>
        </authorList>
    </citation>
    <scope>NUCLEOTIDE SEQUENCE</scope>
</reference>
<gene>
    <name evidence="3" type="ORF">O3G_MSEX014142</name>
</gene>
<feature type="region of interest" description="Disordered" evidence="1">
    <location>
        <begin position="347"/>
        <end position="374"/>
    </location>
</feature>
<dbReference type="AlphaFoldDB" id="A0A921ZUC2"/>
<feature type="region of interest" description="Disordered" evidence="1">
    <location>
        <begin position="501"/>
        <end position="538"/>
    </location>
</feature>
<protein>
    <submittedName>
        <fullName evidence="3">Uncharacterized protein</fullName>
    </submittedName>
</protein>
<feature type="compositionally biased region" description="Low complexity" evidence="1">
    <location>
        <begin position="396"/>
        <end position="409"/>
    </location>
</feature>
<evidence type="ECO:0000313" key="3">
    <source>
        <dbReference type="EMBL" id="KAG6463904.1"/>
    </source>
</evidence>
<accession>A0A921ZUC2</accession>
<dbReference type="EMBL" id="JH669058">
    <property type="protein sequence ID" value="KAG6463904.1"/>
    <property type="molecule type" value="Genomic_DNA"/>
</dbReference>
<reference evidence="3" key="1">
    <citation type="journal article" date="2016" name="Insect Biochem. Mol. Biol.">
        <title>Multifaceted biological insights from a draft genome sequence of the tobacco hornworm moth, Manduca sexta.</title>
        <authorList>
            <person name="Kanost M.R."/>
            <person name="Arrese E.L."/>
            <person name="Cao X."/>
            <person name="Chen Y.R."/>
            <person name="Chellapilla S."/>
            <person name="Goldsmith M.R."/>
            <person name="Grosse-Wilde E."/>
            <person name="Heckel D.G."/>
            <person name="Herndon N."/>
            <person name="Jiang H."/>
            <person name="Papanicolaou A."/>
            <person name="Qu J."/>
            <person name="Soulages J.L."/>
            <person name="Vogel H."/>
            <person name="Walters J."/>
            <person name="Waterhouse R.M."/>
            <person name="Ahn S.J."/>
            <person name="Almeida F.C."/>
            <person name="An C."/>
            <person name="Aqrawi P."/>
            <person name="Bretschneider A."/>
            <person name="Bryant W.B."/>
            <person name="Bucks S."/>
            <person name="Chao H."/>
            <person name="Chevignon G."/>
            <person name="Christen J.M."/>
            <person name="Clarke D.F."/>
            <person name="Dittmer N.T."/>
            <person name="Ferguson L.C.F."/>
            <person name="Garavelou S."/>
            <person name="Gordon K.H.J."/>
            <person name="Gunaratna R.T."/>
            <person name="Han Y."/>
            <person name="Hauser F."/>
            <person name="He Y."/>
            <person name="Heidel-Fischer H."/>
            <person name="Hirsh A."/>
            <person name="Hu Y."/>
            <person name="Jiang H."/>
            <person name="Kalra D."/>
            <person name="Klinner C."/>
            <person name="Konig C."/>
            <person name="Kovar C."/>
            <person name="Kroll A.R."/>
            <person name="Kuwar S.S."/>
            <person name="Lee S.L."/>
            <person name="Lehman R."/>
            <person name="Li K."/>
            <person name="Li Z."/>
            <person name="Liang H."/>
            <person name="Lovelace S."/>
            <person name="Lu Z."/>
            <person name="Mansfield J.H."/>
            <person name="McCulloch K.J."/>
            <person name="Mathew T."/>
            <person name="Morton B."/>
            <person name="Muzny D.M."/>
            <person name="Neunemann D."/>
            <person name="Ongeri F."/>
            <person name="Pauchet Y."/>
            <person name="Pu L.L."/>
            <person name="Pyrousis I."/>
            <person name="Rao X.J."/>
            <person name="Redding A."/>
            <person name="Roesel C."/>
            <person name="Sanchez-Gracia A."/>
            <person name="Schaack S."/>
            <person name="Shukla A."/>
            <person name="Tetreau G."/>
            <person name="Wang Y."/>
            <person name="Xiong G.H."/>
            <person name="Traut W."/>
            <person name="Walsh T.K."/>
            <person name="Worley K.C."/>
            <person name="Wu D."/>
            <person name="Wu W."/>
            <person name="Wu Y.Q."/>
            <person name="Zhang X."/>
            <person name="Zou Z."/>
            <person name="Zucker H."/>
            <person name="Briscoe A.D."/>
            <person name="Burmester T."/>
            <person name="Clem R.J."/>
            <person name="Feyereisen R."/>
            <person name="Grimmelikhuijzen C.J.P."/>
            <person name="Hamodrakas S.J."/>
            <person name="Hansson B.S."/>
            <person name="Huguet E."/>
            <person name="Jermiin L.S."/>
            <person name="Lan Q."/>
            <person name="Lehman H.K."/>
            <person name="Lorenzen M."/>
            <person name="Merzendorfer H."/>
            <person name="Michalopoulos I."/>
            <person name="Morton D.B."/>
            <person name="Muthukrishnan S."/>
            <person name="Oakeshott J.G."/>
            <person name="Palmer W."/>
            <person name="Park Y."/>
            <person name="Passarelli A.L."/>
            <person name="Rozas J."/>
            <person name="Schwartz L.M."/>
            <person name="Smith W."/>
            <person name="Southgate A."/>
            <person name="Vilcinskas A."/>
            <person name="Vogt R."/>
            <person name="Wang P."/>
            <person name="Werren J."/>
            <person name="Yu X.Q."/>
            <person name="Zhou J.J."/>
            <person name="Brown S.J."/>
            <person name="Scherer S.E."/>
            <person name="Richards S."/>
            <person name="Blissard G.W."/>
        </authorList>
    </citation>
    <scope>NUCLEOTIDE SEQUENCE</scope>
</reference>
<evidence type="ECO:0000256" key="1">
    <source>
        <dbReference type="SAM" id="MobiDB-lite"/>
    </source>
</evidence>
<feature type="signal peptide" evidence="2">
    <location>
        <begin position="1"/>
        <end position="18"/>
    </location>
</feature>
<dbReference type="Proteomes" id="UP000791440">
    <property type="component" value="Unassembled WGS sequence"/>
</dbReference>